<dbReference type="PANTHER" id="PTHR38340:SF1">
    <property type="entry name" value="S-LAYER PROTEIN"/>
    <property type="match status" value="1"/>
</dbReference>
<dbReference type="PROSITE" id="PS00330">
    <property type="entry name" value="HEMOLYSIN_CALCIUM"/>
    <property type="match status" value="3"/>
</dbReference>
<sequence length="333" mass="32979">MQSLTNPNGNNQGMPTVLPTVNSVGSQPTFSGNSAADDAGTATNNDDVYGTINVTASNQPPVANPDSATTAKNTAVTISVSTLLANDTDPDSNPLSITGVSGVTNGTAVLNNNGTASNTADDFVLFTPTTGFSGNGSFNYTLSDGSLTDTGNVTVAVGTSFCGGNGDDLLDGTAGNDSLCGENGKDTLNGYGGDDTLTGGNGKDILNGGDGNDLLQGDDSEESTNGKDILTGGAGNDSLYGGNGKDDLTGGTGNDILTGGSASDTFIFAALDGTDTITDFNDGLDYIGLSGGLSFGALSFSGSNIIITSTNEILATLTGINATTLTSADFLTV</sequence>
<gene>
    <name evidence="4" type="ORF">H6G95_12340</name>
</gene>
<dbReference type="SUPFAM" id="SSF51120">
    <property type="entry name" value="beta-Roll"/>
    <property type="match status" value="2"/>
</dbReference>
<keyword evidence="5" id="KW-1185">Reference proteome</keyword>
<keyword evidence="2" id="KW-0964">Secreted</keyword>
<name>A0ABR8EV02_NOSLI</name>
<evidence type="ECO:0000256" key="1">
    <source>
        <dbReference type="ARBA" id="ARBA00004613"/>
    </source>
</evidence>
<accession>A0ABR8EV02</accession>
<dbReference type="Proteomes" id="UP000604661">
    <property type="component" value="Unassembled WGS sequence"/>
</dbReference>
<dbReference type="InterPro" id="IPR011049">
    <property type="entry name" value="Serralysin-like_metalloprot_C"/>
</dbReference>
<feature type="compositionally biased region" description="Polar residues" evidence="3">
    <location>
        <begin position="1"/>
        <end position="30"/>
    </location>
</feature>
<evidence type="ECO:0000256" key="2">
    <source>
        <dbReference type="ARBA" id="ARBA00022525"/>
    </source>
</evidence>
<dbReference type="Gene3D" id="2.150.10.10">
    <property type="entry name" value="Serralysin-like metalloprotease, C-terminal"/>
    <property type="match status" value="2"/>
</dbReference>
<protein>
    <submittedName>
        <fullName evidence="4">Cadherin-like domain-containing protein</fullName>
    </submittedName>
</protein>
<comment type="subcellular location">
    <subcellularLocation>
        <location evidence="1">Secreted</location>
    </subcellularLocation>
</comment>
<dbReference type="InterPro" id="IPR050557">
    <property type="entry name" value="RTX_toxin/Mannuronan_C5-epim"/>
</dbReference>
<evidence type="ECO:0000313" key="5">
    <source>
        <dbReference type="Proteomes" id="UP000604661"/>
    </source>
</evidence>
<reference evidence="4 5" key="1">
    <citation type="journal article" date="2020" name="ISME J.">
        <title>Comparative genomics reveals insights into cyanobacterial evolution and habitat adaptation.</title>
        <authorList>
            <person name="Chen M.Y."/>
            <person name="Teng W.K."/>
            <person name="Zhao L."/>
            <person name="Hu C.X."/>
            <person name="Zhou Y.K."/>
            <person name="Han B.P."/>
            <person name="Song L.R."/>
            <person name="Shu W.S."/>
        </authorList>
    </citation>
    <scope>NUCLEOTIDE SEQUENCE [LARGE SCALE GENOMIC DNA]</scope>
    <source>
        <strain evidence="4 5">FACHB-391</strain>
    </source>
</reference>
<dbReference type="PANTHER" id="PTHR38340">
    <property type="entry name" value="S-LAYER PROTEIN"/>
    <property type="match status" value="1"/>
</dbReference>
<dbReference type="Pfam" id="PF17963">
    <property type="entry name" value="Big_9"/>
    <property type="match status" value="1"/>
</dbReference>
<feature type="compositionally biased region" description="Low complexity" evidence="3">
    <location>
        <begin position="31"/>
        <end position="46"/>
    </location>
</feature>
<dbReference type="EMBL" id="JACJTE010000010">
    <property type="protein sequence ID" value="MBD2561392.1"/>
    <property type="molecule type" value="Genomic_DNA"/>
</dbReference>
<proteinExistence type="predicted"/>
<dbReference type="PRINTS" id="PR00313">
    <property type="entry name" value="CABNDNGRPT"/>
</dbReference>
<feature type="region of interest" description="Disordered" evidence="3">
    <location>
        <begin position="208"/>
        <end position="232"/>
    </location>
</feature>
<evidence type="ECO:0000256" key="3">
    <source>
        <dbReference type="SAM" id="MobiDB-lite"/>
    </source>
</evidence>
<organism evidence="4 5">
    <name type="scientific">Nostoc linckia FACHB-391</name>
    <dbReference type="NCBI Taxonomy" id="2692906"/>
    <lineage>
        <taxon>Bacteria</taxon>
        <taxon>Bacillati</taxon>
        <taxon>Cyanobacteriota</taxon>
        <taxon>Cyanophyceae</taxon>
        <taxon>Nostocales</taxon>
        <taxon>Nostocaceae</taxon>
        <taxon>Nostoc</taxon>
    </lineage>
</organism>
<dbReference type="InterPro" id="IPR018511">
    <property type="entry name" value="Hemolysin-typ_Ca-bd_CS"/>
</dbReference>
<dbReference type="Pfam" id="PF00353">
    <property type="entry name" value="HemolysinCabind"/>
    <property type="match status" value="2"/>
</dbReference>
<feature type="region of interest" description="Disordered" evidence="3">
    <location>
        <begin position="1"/>
        <end position="46"/>
    </location>
</feature>
<comment type="caution">
    <text evidence="4">The sequence shown here is derived from an EMBL/GenBank/DDBJ whole genome shotgun (WGS) entry which is preliminary data.</text>
</comment>
<dbReference type="InterPro" id="IPR001343">
    <property type="entry name" value="Hemolysn_Ca-bd"/>
</dbReference>
<evidence type="ECO:0000313" key="4">
    <source>
        <dbReference type="EMBL" id="MBD2561392.1"/>
    </source>
</evidence>